<gene>
    <name evidence="3" type="ORF">SDC9_114429</name>
</gene>
<dbReference type="CDD" id="cd11297">
    <property type="entry name" value="PIN_LabA-like_N_1"/>
    <property type="match status" value="1"/>
</dbReference>
<name>A0A645BQ42_9ZZZZ</name>
<evidence type="ECO:0000256" key="1">
    <source>
        <dbReference type="SAM" id="MobiDB-lite"/>
    </source>
</evidence>
<feature type="domain" description="HTH OST-type" evidence="2">
    <location>
        <begin position="174"/>
        <end position="250"/>
    </location>
</feature>
<dbReference type="Gene3D" id="3.40.50.1010">
    <property type="entry name" value="5'-nuclease"/>
    <property type="match status" value="1"/>
</dbReference>
<protein>
    <recommendedName>
        <fullName evidence="2">HTH OST-type domain-containing protein</fullName>
    </recommendedName>
</protein>
<dbReference type="CDD" id="cd10146">
    <property type="entry name" value="LabA_like_C"/>
    <property type="match status" value="1"/>
</dbReference>
<dbReference type="Gene3D" id="3.30.420.610">
    <property type="entry name" value="LOTUS domain-like"/>
    <property type="match status" value="1"/>
</dbReference>
<evidence type="ECO:0000313" key="3">
    <source>
        <dbReference type="EMBL" id="MPM67506.1"/>
    </source>
</evidence>
<reference evidence="3" key="1">
    <citation type="submission" date="2019-08" db="EMBL/GenBank/DDBJ databases">
        <authorList>
            <person name="Kucharzyk K."/>
            <person name="Murdoch R.W."/>
            <person name="Higgins S."/>
            <person name="Loffler F."/>
        </authorList>
    </citation>
    <scope>NUCLEOTIDE SEQUENCE</scope>
</reference>
<accession>A0A645BQ42</accession>
<feature type="region of interest" description="Disordered" evidence="1">
    <location>
        <begin position="151"/>
        <end position="171"/>
    </location>
</feature>
<dbReference type="Pfam" id="PF01936">
    <property type="entry name" value="NYN"/>
    <property type="match status" value="1"/>
</dbReference>
<dbReference type="Pfam" id="PF12872">
    <property type="entry name" value="OST-HTH"/>
    <property type="match status" value="1"/>
</dbReference>
<organism evidence="3">
    <name type="scientific">bioreactor metagenome</name>
    <dbReference type="NCBI Taxonomy" id="1076179"/>
    <lineage>
        <taxon>unclassified sequences</taxon>
        <taxon>metagenomes</taxon>
        <taxon>ecological metagenomes</taxon>
    </lineage>
</organism>
<dbReference type="InterPro" id="IPR041966">
    <property type="entry name" value="LOTUS-like"/>
</dbReference>
<dbReference type="PANTHER" id="PTHR35811">
    <property type="entry name" value="SLR1870 PROTEIN"/>
    <property type="match status" value="1"/>
</dbReference>
<evidence type="ECO:0000259" key="2">
    <source>
        <dbReference type="PROSITE" id="PS51644"/>
    </source>
</evidence>
<dbReference type="InterPro" id="IPR025605">
    <property type="entry name" value="OST-HTH/LOTUS_dom"/>
</dbReference>
<dbReference type="PROSITE" id="PS51644">
    <property type="entry name" value="HTH_OST"/>
    <property type="match status" value="1"/>
</dbReference>
<dbReference type="AlphaFoldDB" id="A0A645BQ42"/>
<comment type="caution">
    <text evidence="3">The sequence shown here is derived from an EMBL/GenBank/DDBJ whole genome shotgun (WGS) entry which is preliminary data.</text>
</comment>
<dbReference type="EMBL" id="VSSQ01021733">
    <property type="protein sequence ID" value="MPM67506.1"/>
    <property type="molecule type" value="Genomic_DNA"/>
</dbReference>
<proteinExistence type="predicted"/>
<sequence length="252" mass="28071">MDKSESLENIAVLIDADNAQLSKLSLILEELSAYGRIVVKRAYGNWNDRALKNWEPQLKNLAIKPEQQFAYTTGKNATDLSLAIGAMDLLHTQMYDAFALVSSDSDYTPLAIRLREAGIYVFGVGEQKTPLSFRNACDNFILTQNLGDAEKAKPAPAEEAKPAKKPEKEEPKVGIEAIHSHLKIACDRYQDADGWVNISSAGGYLKRVMPDFDSKTYGFTKLTDLIKAFPKMYETKTYPGKGTVTIFAYRCQ</sequence>
<dbReference type="GO" id="GO:0004540">
    <property type="term" value="F:RNA nuclease activity"/>
    <property type="evidence" value="ECO:0007669"/>
    <property type="project" value="InterPro"/>
</dbReference>
<dbReference type="InterPro" id="IPR021139">
    <property type="entry name" value="NYN"/>
</dbReference>
<dbReference type="PANTHER" id="PTHR35811:SF1">
    <property type="entry name" value="HTH OST-TYPE DOMAIN-CONTAINING PROTEIN"/>
    <property type="match status" value="1"/>
</dbReference>